<dbReference type="FunFam" id="3.10.10.10:FF:000003">
    <property type="entry name" value="Retrovirus-related Pol polyprotein from transposon 297-like Protein"/>
    <property type="match status" value="1"/>
</dbReference>
<dbReference type="FunFam" id="3.30.70.270:FF:000003">
    <property type="entry name" value="Transposon Ty3-G Gag-Pol polyprotein"/>
    <property type="match status" value="1"/>
</dbReference>
<protein>
    <submittedName>
        <fullName evidence="2">Uncharacterized protein</fullName>
    </submittedName>
</protein>
<dbReference type="Gene3D" id="3.10.10.10">
    <property type="entry name" value="HIV Type 1 Reverse Transcriptase, subunit A, domain 1"/>
    <property type="match status" value="1"/>
</dbReference>
<dbReference type="PANTHER" id="PTHR37984">
    <property type="entry name" value="PROTEIN CBG26694"/>
    <property type="match status" value="1"/>
</dbReference>
<feature type="non-terminal residue" evidence="2">
    <location>
        <position position="1"/>
    </location>
</feature>
<dbReference type="OrthoDB" id="775972at2759"/>
<keyword evidence="3" id="KW-1185">Reference proteome</keyword>
<feature type="region of interest" description="Disordered" evidence="1">
    <location>
        <begin position="35"/>
        <end position="74"/>
    </location>
</feature>
<evidence type="ECO:0000256" key="1">
    <source>
        <dbReference type="SAM" id="MobiDB-lite"/>
    </source>
</evidence>
<evidence type="ECO:0000313" key="3">
    <source>
        <dbReference type="Proteomes" id="UP001152795"/>
    </source>
</evidence>
<name>A0A6S7I3G5_PARCT</name>
<reference evidence="2" key="1">
    <citation type="submission" date="2020-04" db="EMBL/GenBank/DDBJ databases">
        <authorList>
            <person name="Alioto T."/>
            <person name="Alioto T."/>
            <person name="Gomez Garrido J."/>
        </authorList>
    </citation>
    <scope>NUCLEOTIDE SEQUENCE</scope>
    <source>
        <strain evidence="2">A484AB</strain>
    </source>
</reference>
<dbReference type="Proteomes" id="UP001152795">
    <property type="component" value="Unassembled WGS sequence"/>
</dbReference>
<dbReference type="InterPro" id="IPR050951">
    <property type="entry name" value="Retrovirus_Pol_polyprotein"/>
</dbReference>
<accession>A0A6S7I3G5</accession>
<proteinExistence type="predicted"/>
<dbReference type="InterPro" id="IPR043128">
    <property type="entry name" value="Rev_trsase/Diguanyl_cyclase"/>
</dbReference>
<dbReference type="CDD" id="cd01647">
    <property type="entry name" value="RT_LTR"/>
    <property type="match status" value="1"/>
</dbReference>
<dbReference type="FunFam" id="3.30.70.270:FF:000026">
    <property type="entry name" value="Transposon Ty3-G Gag-Pol polyprotein"/>
    <property type="match status" value="1"/>
</dbReference>
<dbReference type="PANTHER" id="PTHR37984:SF11">
    <property type="entry name" value="INTEGRASE CATALYTIC DOMAIN-CONTAINING PROTEIN"/>
    <property type="match status" value="1"/>
</dbReference>
<feature type="compositionally biased region" description="Polar residues" evidence="1">
    <location>
        <begin position="50"/>
        <end position="72"/>
    </location>
</feature>
<organism evidence="2 3">
    <name type="scientific">Paramuricea clavata</name>
    <name type="common">Red gorgonian</name>
    <name type="synonym">Violescent sea-whip</name>
    <dbReference type="NCBI Taxonomy" id="317549"/>
    <lineage>
        <taxon>Eukaryota</taxon>
        <taxon>Metazoa</taxon>
        <taxon>Cnidaria</taxon>
        <taxon>Anthozoa</taxon>
        <taxon>Octocorallia</taxon>
        <taxon>Malacalcyonacea</taxon>
        <taxon>Plexauridae</taxon>
        <taxon>Paramuricea</taxon>
    </lineage>
</organism>
<comment type="caution">
    <text evidence="2">The sequence shown here is derived from an EMBL/GenBank/DDBJ whole genome shotgun (WGS) entry which is preliminary data.</text>
</comment>
<sequence length="438" mass="49459">QIRIKTRFSCETSQIQAQFVEKQESSQNINAIKSGALEKHNPSLRDIRKPQNQRQGSNYQRNFNKPHTSTGRNCGGIYPHARDCPAKGKECHSCKKLAILQSSSPQPCLGANFYVAKGTGGNLLGCQTAEQLGILKISINTAVRSYNARLEDEFPNLFSGIEKIKNTQVQLHIDTYVTPKQQKHRPIPFHIRKDVEKELQRLEDLDIIEQVDGPTPWVSPIVVVPKKTGEIRLCVDMREANKAVQREKHPMPTVDKLITDLNGATVFSTLDLASDEIANLLAGLPGCKNISDDIIVYGRDDKEHDENLRGVLNRLQDNNAKLNGEKCSFRLHQVVFFGHTFSASGVQADPKKIDVIRNMQPPRNVSEVKSLLGMTQYVSRFIPNYASITTPLRTLTHQNAKWQWQAEQENALKKLQHELMNDPVMAYFDPSKTNHRHC</sequence>
<gene>
    <name evidence="2" type="ORF">PACLA_8A052743</name>
</gene>
<dbReference type="SUPFAM" id="SSF56672">
    <property type="entry name" value="DNA/RNA polymerases"/>
    <property type="match status" value="1"/>
</dbReference>
<dbReference type="Gene3D" id="3.30.70.270">
    <property type="match status" value="3"/>
</dbReference>
<evidence type="ECO:0000313" key="2">
    <source>
        <dbReference type="EMBL" id="CAB3999268.1"/>
    </source>
</evidence>
<dbReference type="AlphaFoldDB" id="A0A6S7I3G5"/>
<dbReference type="EMBL" id="CACRXK020003552">
    <property type="protein sequence ID" value="CAB3999268.1"/>
    <property type="molecule type" value="Genomic_DNA"/>
</dbReference>
<dbReference type="InterPro" id="IPR043502">
    <property type="entry name" value="DNA/RNA_pol_sf"/>
</dbReference>
<feature type="compositionally biased region" description="Basic and acidic residues" evidence="1">
    <location>
        <begin position="36"/>
        <end position="49"/>
    </location>
</feature>